<dbReference type="InterPro" id="IPR036910">
    <property type="entry name" value="HMG_box_dom_sf"/>
</dbReference>
<dbReference type="Pfam" id="PF00505">
    <property type="entry name" value="HMG_box"/>
    <property type="match status" value="1"/>
</dbReference>
<comment type="caution">
    <text evidence="4">The sequence shown here is derived from an EMBL/GenBank/DDBJ whole genome shotgun (WGS) entry which is preliminary data.</text>
</comment>
<keyword evidence="5" id="KW-1185">Reference proteome</keyword>
<evidence type="ECO:0000256" key="2">
    <source>
        <dbReference type="SAM" id="MobiDB-lite"/>
    </source>
</evidence>
<dbReference type="GO" id="GO:0005634">
    <property type="term" value="C:nucleus"/>
    <property type="evidence" value="ECO:0007669"/>
    <property type="project" value="UniProtKB-UniRule"/>
</dbReference>
<feature type="domain" description="HMG box" evidence="3">
    <location>
        <begin position="132"/>
        <end position="190"/>
    </location>
</feature>
<feature type="compositionally biased region" description="Low complexity" evidence="2">
    <location>
        <begin position="218"/>
        <end position="232"/>
    </location>
</feature>
<keyword evidence="1" id="KW-0539">Nucleus</keyword>
<keyword evidence="1" id="KW-0238">DNA-binding</keyword>
<reference evidence="5" key="1">
    <citation type="submission" date="2017-01" db="EMBL/GenBank/DDBJ databases">
        <authorList>
            <person name="Wang Y."/>
            <person name="White M."/>
            <person name="Kvist S."/>
            <person name="Moncalvo J.-M."/>
        </authorList>
    </citation>
    <scope>NUCLEOTIDE SEQUENCE [LARGE SCALE GENOMIC DNA]</scope>
    <source>
        <strain evidence="5">COL-18-3</strain>
    </source>
</reference>
<dbReference type="InterPro" id="IPR009071">
    <property type="entry name" value="HMG_box_dom"/>
</dbReference>
<dbReference type="Proteomes" id="UP000188320">
    <property type="component" value="Unassembled WGS sequence"/>
</dbReference>
<dbReference type="OrthoDB" id="6247875at2759"/>
<dbReference type="AlphaFoldDB" id="A0A1R1PUR9"/>
<protein>
    <recommendedName>
        <fullName evidence="3">HMG box domain-containing protein</fullName>
    </recommendedName>
</protein>
<gene>
    <name evidence="4" type="ORF">AX774_g1762</name>
</gene>
<dbReference type="Gene3D" id="1.10.30.10">
    <property type="entry name" value="High mobility group box domain"/>
    <property type="match status" value="1"/>
</dbReference>
<sequence length="355" mass="39135">MSINFRQEPFILDNNAIDATAIKSSHNMFCISKDELNPQDILFVIKTDFRGKVKGSQLLTFDRIDPAFPTVITLESSPEIPGLSENFFSSSEDNCGGGEDEDISNNISTDILTNSVGVSKSPVRRRRDKGPKTKTPNAFILYRCNKQQELLRCRPGSQAKDLSVVIAKMWAEEPKEIKEIYKENAKKLRRGMNLKTNVRNSVQKYIQSTSHKPYSHVSGSAPSSPACSGSNASLSEPILPQSFVDSSQTQSLELLLSSFPPPKLPFNIGVSNLPTSLDYAGNSTFNTLPNQYPRISLNNPPIIPSTPYTSHIPTIPYSNQSVPNTEALNTFDFRPLLLNPLNAGGNCGVDFSTFL</sequence>
<accession>A0A1R1PUR9</accession>
<feature type="region of interest" description="Disordered" evidence="2">
    <location>
        <begin position="209"/>
        <end position="232"/>
    </location>
</feature>
<name>A0A1R1PUR9_ZANCU</name>
<dbReference type="SMART" id="SM00398">
    <property type="entry name" value="HMG"/>
    <property type="match status" value="1"/>
</dbReference>
<organism evidence="4 5">
    <name type="scientific">Zancudomyces culisetae</name>
    <name type="common">Gut fungus</name>
    <name type="synonym">Smittium culisetae</name>
    <dbReference type="NCBI Taxonomy" id="1213189"/>
    <lineage>
        <taxon>Eukaryota</taxon>
        <taxon>Fungi</taxon>
        <taxon>Fungi incertae sedis</taxon>
        <taxon>Zoopagomycota</taxon>
        <taxon>Kickxellomycotina</taxon>
        <taxon>Harpellomycetes</taxon>
        <taxon>Harpellales</taxon>
        <taxon>Legeriomycetaceae</taxon>
        <taxon>Zancudomyces</taxon>
    </lineage>
</organism>
<feature type="DNA-binding region" description="HMG box" evidence="1">
    <location>
        <begin position="132"/>
        <end position="190"/>
    </location>
</feature>
<evidence type="ECO:0000256" key="1">
    <source>
        <dbReference type="PROSITE-ProRule" id="PRU00267"/>
    </source>
</evidence>
<evidence type="ECO:0000313" key="5">
    <source>
        <dbReference type="Proteomes" id="UP000188320"/>
    </source>
</evidence>
<dbReference type="SUPFAM" id="SSF47095">
    <property type="entry name" value="HMG-box"/>
    <property type="match status" value="1"/>
</dbReference>
<dbReference type="GO" id="GO:0003677">
    <property type="term" value="F:DNA binding"/>
    <property type="evidence" value="ECO:0007669"/>
    <property type="project" value="UniProtKB-UniRule"/>
</dbReference>
<evidence type="ECO:0000313" key="4">
    <source>
        <dbReference type="EMBL" id="OMH84715.1"/>
    </source>
</evidence>
<dbReference type="PROSITE" id="PS50118">
    <property type="entry name" value="HMG_BOX_2"/>
    <property type="match status" value="1"/>
</dbReference>
<evidence type="ECO:0000259" key="3">
    <source>
        <dbReference type="PROSITE" id="PS50118"/>
    </source>
</evidence>
<dbReference type="EMBL" id="LSSK01000161">
    <property type="protein sequence ID" value="OMH84715.1"/>
    <property type="molecule type" value="Genomic_DNA"/>
</dbReference>
<proteinExistence type="predicted"/>